<dbReference type="InterPro" id="IPR043504">
    <property type="entry name" value="Peptidase_S1_PA_chymotrypsin"/>
</dbReference>
<dbReference type="SUPFAM" id="SSF50494">
    <property type="entry name" value="Trypsin-like serine proteases"/>
    <property type="match status" value="1"/>
</dbReference>
<dbReference type="EMBL" id="NMQE01000984">
    <property type="protein sequence ID" value="PMB14730.1"/>
    <property type="molecule type" value="Genomic_DNA"/>
</dbReference>
<proteinExistence type="predicted"/>
<evidence type="ECO:0000313" key="2">
    <source>
        <dbReference type="Proteomes" id="UP000235081"/>
    </source>
</evidence>
<name>A0A2N6L3Q3_9CYAN</name>
<accession>A0A2N6L3Q3</accession>
<organism evidence="1 2">
    <name type="scientific">Fischerella thermalis CCMEE 5318</name>
    <dbReference type="NCBI Taxonomy" id="2019666"/>
    <lineage>
        <taxon>Bacteria</taxon>
        <taxon>Bacillati</taxon>
        <taxon>Cyanobacteriota</taxon>
        <taxon>Cyanophyceae</taxon>
        <taxon>Nostocales</taxon>
        <taxon>Hapalosiphonaceae</taxon>
        <taxon>Fischerella</taxon>
    </lineage>
</organism>
<gene>
    <name evidence="1" type="ORF">CEN46_26495</name>
</gene>
<dbReference type="Proteomes" id="UP000235081">
    <property type="component" value="Unassembled WGS sequence"/>
</dbReference>
<dbReference type="Pfam" id="PF13365">
    <property type="entry name" value="Trypsin_2"/>
    <property type="match status" value="1"/>
</dbReference>
<dbReference type="PANTHER" id="PTHR43019">
    <property type="entry name" value="SERINE ENDOPROTEASE DEGS"/>
    <property type="match status" value="1"/>
</dbReference>
<dbReference type="InterPro" id="IPR009003">
    <property type="entry name" value="Peptidase_S1_PA"/>
</dbReference>
<protein>
    <submittedName>
        <fullName evidence="1">Peptidase S1</fullName>
    </submittedName>
</protein>
<dbReference type="Gene3D" id="2.40.10.10">
    <property type="entry name" value="Trypsin-like serine proteases"/>
    <property type="match status" value="2"/>
</dbReference>
<dbReference type="RefSeq" id="WP_102183799.1">
    <property type="nucleotide sequence ID" value="NZ_NMQE01000984.1"/>
</dbReference>
<comment type="caution">
    <text evidence="1">The sequence shown here is derived from an EMBL/GenBank/DDBJ whole genome shotgun (WGS) entry which is preliminary data.</text>
</comment>
<sequence length="283" mass="31153">MKWHNQKSVTLITGLLCVICVSAVYLRYSAKCTNINCDDLNTTQTNRLSTEQIRHTAQAITVKVMSKEFLGSGILLKKQDSVYIVLTNAHVLRADEPPYWVQTPDGRIWSANLLANVKFDTNDLAILQFRSPDRNYTVASIAFNPTIGDEVFAAGFPHGDDGKDKGFTFTTGKVELILPKALAGGYQIGYTNDIQKGMSGGPLLNHQGKVVGVNGMHAYPLWDVPSVFVDGSEADQKLHEQIVRLSWAVPTEKFTNIFGLGKSEQGTFNSNKKLGVSQITDED</sequence>
<reference evidence="1 2" key="1">
    <citation type="submission" date="2017-07" db="EMBL/GenBank/DDBJ databases">
        <title>Genomes of Fischerella (Mastigocladus) sp. strains.</title>
        <authorList>
            <person name="Miller S.R."/>
        </authorList>
    </citation>
    <scope>NUCLEOTIDE SEQUENCE [LARGE SCALE GENOMIC DNA]</scope>
    <source>
        <strain evidence="1 2">CCMEE 5318</strain>
    </source>
</reference>
<dbReference type="AlphaFoldDB" id="A0A2N6L3Q3"/>
<evidence type="ECO:0000313" key="1">
    <source>
        <dbReference type="EMBL" id="PMB14730.1"/>
    </source>
</evidence>
<dbReference type="PANTHER" id="PTHR43019:SF23">
    <property type="entry name" value="PROTEASE DO-LIKE 5, CHLOROPLASTIC"/>
    <property type="match status" value="1"/>
</dbReference>